<dbReference type="InterPro" id="IPR011050">
    <property type="entry name" value="Pectin_lyase_fold/virulence"/>
</dbReference>
<keyword evidence="4" id="KW-0732">Signal</keyword>
<dbReference type="GO" id="GO:0046872">
    <property type="term" value="F:metal ion binding"/>
    <property type="evidence" value="ECO:0007669"/>
    <property type="project" value="UniProtKB-KW"/>
</dbReference>
<dbReference type="AlphaFoldDB" id="A0AA38CC80"/>
<dbReference type="InterPro" id="IPR002022">
    <property type="entry name" value="Pec_lyase"/>
</dbReference>
<dbReference type="PANTHER" id="PTHR31683">
    <property type="entry name" value="PECTATE LYASE 18-RELATED"/>
    <property type="match status" value="1"/>
</dbReference>
<sequence>MALADCAVGYGAYAQGGKGGRIYTVISSEDDAVNPKPGTLRYGVTLHGRVWIVFGRNMNIVLKMPLVIGSYKTIDGRGAQVDISSGACLLIHEVQNVIIHGLNIHLCKSTDPGYVVWSDSTIQHLGKADGDGISIKSSRHIWIDHNTLSTCDDGLIDVTLGSTYVTISNNWFKHHNLVMLLGHSDHFSQDKLMRVTIAYNQFGPGCDERMP</sequence>
<dbReference type="Gene3D" id="2.160.20.10">
    <property type="entry name" value="Single-stranded right-handed beta-helix, Pectin lyase-like"/>
    <property type="match status" value="1"/>
</dbReference>
<dbReference type="EMBL" id="JAHRHJ020000010">
    <property type="protein sequence ID" value="KAH9297707.1"/>
    <property type="molecule type" value="Genomic_DNA"/>
</dbReference>
<evidence type="ECO:0000256" key="2">
    <source>
        <dbReference type="ARBA" id="ARBA00005220"/>
    </source>
</evidence>
<comment type="catalytic activity">
    <reaction evidence="1 7">
        <text>Eliminative cleavage of (1-&gt;4)-alpha-D-galacturonan to give oligosaccharides with 4-deoxy-alpha-D-galact-4-enuronosyl groups at their non-reducing ends.</text>
        <dbReference type="EC" id="4.2.2.2"/>
    </reaction>
</comment>
<evidence type="ECO:0000256" key="1">
    <source>
        <dbReference type="ARBA" id="ARBA00000695"/>
    </source>
</evidence>
<feature type="domain" description="Pectate lyase" evidence="8">
    <location>
        <begin position="57"/>
        <end position="211"/>
    </location>
</feature>
<protein>
    <recommendedName>
        <fullName evidence="7">Pectate lyase</fullName>
        <ecNumber evidence="7">4.2.2.2</ecNumber>
    </recommendedName>
</protein>
<feature type="non-terminal residue" evidence="9">
    <location>
        <position position="211"/>
    </location>
</feature>
<comment type="caution">
    <text evidence="9">The sequence shown here is derived from an EMBL/GenBank/DDBJ whole genome shotgun (WGS) entry which is preliminary data.</text>
</comment>
<reference evidence="9 10" key="1">
    <citation type="journal article" date="2021" name="Nat. Plants">
        <title>The Taxus genome provides insights into paclitaxel biosynthesis.</title>
        <authorList>
            <person name="Xiong X."/>
            <person name="Gou J."/>
            <person name="Liao Q."/>
            <person name="Li Y."/>
            <person name="Zhou Q."/>
            <person name="Bi G."/>
            <person name="Li C."/>
            <person name="Du R."/>
            <person name="Wang X."/>
            <person name="Sun T."/>
            <person name="Guo L."/>
            <person name="Liang H."/>
            <person name="Lu P."/>
            <person name="Wu Y."/>
            <person name="Zhang Z."/>
            <person name="Ro D.K."/>
            <person name="Shang Y."/>
            <person name="Huang S."/>
            <person name="Yan J."/>
        </authorList>
    </citation>
    <scope>NUCLEOTIDE SEQUENCE [LARGE SCALE GENOMIC DNA]</scope>
    <source>
        <strain evidence="9">Ta-2019</strain>
    </source>
</reference>
<dbReference type="SMART" id="SM00656">
    <property type="entry name" value="Amb_all"/>
    <property type="match status" value="1"/>
</dbReference>
<accession>A0AA38CC80</accession>
<dbReference type="SUPFAM" id="SSF51126">
    <property type="entry name" value="Pectin lyase-like"/>
    <property type="match status" value="1"/>
</dbReference>
<dbReference type="PRINTS" id="PR00807">
    <property type="entry name" value="AMBALLERGEN"/>
</dbReference>
<comment type="cofactor">
    <cofactor evidence="7">
        <name>Ca(2+)</name>
        <dbReference type="ChEBI" id="CHEBI:29108"/>
    </cofactor>
    <text evidence="7">Binds 1 Ca(2+) ion. Required for its activity.</text>
</comment>
<keyword evidence="6 7" id="KW-0456">Lyase</keyword>
<dbReference type="InterPro" id="IPR018082">
    <property type="entry name" value="AmbAllergen"/>
</dbReference>
<evidence type="ECO:0000256" key="5">
    <source>
        <dbReference type="ARBA" id="ARBA00022837"/>
    </source>
</evidence>
<evidence type="ECO:0000256" key="7">
    <source>
        <dbReference type="RuleBase" id="RU361123"/>
    </source>
</evidence>
<dbReference type="OMA" id="MHIRLER"/>
<dbReference type="InterPro" id="IPR045032">
    <property type="entry name" value="PEL"/>
</dbReference>
<comment type="similarity">
    <text evidence="7">Belongs to the polysaccharide lyase 1 family.</text>
</comment>
<keyword evidence="3 7" id="KW-0479">Metal-binding</keyword>
<dbReference type="GO" id="GO:0030570">
    <property type="term" value="F:pectate lyase activity"/>
    <property type="evidence" value="ECO:0007669"/>
    <property type="project" value="UniProtKB-EC"/>
</dbReference>
<keyword evidence="10" id="KW-1185">Reference proteome</keyword>
<evidence type="ECO:0000313" key="10">
    <source>
        <dbReference type="Proteomes" id="UP000824469"/>
    </source>
</evidence>
<keyword evidence="5 7" id="KW-0106">Calcium</keyword>
<dbReference type="Proteomes" id="UP000824469">
    <property type="component" value="Unassembled WGS sequence"/>
</dbReference>
<evidence type="ECO:0000256" key="3">
    <source>
        <dbReference type="ARBA" id="ARBA00022723"/>
    </source>
</evidence>
<dbReference type="EC" id="4.2.2.2" evidence="7"/>
<comment type="pathway">
    <text evidence="2 7">Glycan metabolism; pectin degradation; 2-dehydro-3-deoxy-D-gluconate from pectin: step 2/5.</text>
</comment>
<evidence type="ECO:0000256" key="4">
    <source>
        <dbReference type="ARBA" id="ARBA00022729"/>
    </source>
</evidence>
<evidence type="ECO:0000256" key="6">
    <source>
        <dbReference type="ARBA" id="ARBA00023239"/>
    </source>
</evidence>
<dbReference type="PANTHER" id="PTHR31683:SF74">
    <property type="entry name" value="PECTATE LYASE"/>
    <property type="match status" value="1"/>
</dbReference>
<gene>
    <name evidence="9" type="ORF">KI387_029389</name>
</gene>
<proteinExistence type="inferred from homology"/>
<dbReference type="InterPro" id="IPR012334">
    <property type="entry name" value="Pectin_lyas_fold"/>
</dbReference>
<evidence type="ECO:0000313" key="9">
    <source>
        <dbReference type="EMBL" id="KAH9297707.1"/>
    </source>
</evidence>
<dbReference type="Pfam" id="PF00544">
    <property type="entry name" value="Pectate_lyase_4"/>
    <property type="match status" value="1"/>
</dbReference>
<evidence type="ECO:0000259" key="8">
    <source>
        <dbReference type="SMART" id="SM00656"/>
    </source>
</evidence>
<name>A0AA38CC80_TAXCH</name>
<organism evidence="9 10">
    <name type="scientific">Taxus chinensis</name>
    <name type="common">Chinese yew</name>
    <name type="synonym">Taxus wallichiana var. chinensis</name>
    <dbReference type="NCBI Taxonomy" id="29808"/>
    <lineage>
        <taxon>Eukaryota</taxon>
        <taxon>Viridiplantae</taxon>
        <taxon>Streptophyta</taxon>
        <taxon>Embryophyta</taxon>
        <taxon>Tracheophyta</taxon>
        <taxon>Spermatophyta</taxon>
        <taxon>Pinopsida</taxon>
        <taxon>Pinidae</taxon>
        <taxon>Conifers II</taxon>
        <taxon>Cupressales</taxon>
        <taxon>Taxaceae</taxon>
        <taxon>Taxus</taxon>
    </lineage>
</organism>